<gene>
    <name evidence="2" type="ORF">L21SP3_01186</name>
</gene>
<organism evidence="2 3">
    <name type="scientific">Sedimentisphaera cyanobacteriorum</name>
    <dbReference type="NCBI Taxonomy" id="1940790"/>
    <lineage>
        <taxon>Bacteria</taxon>
        <taxon>Pseudomonadati</taxon>
        <taxon>Planctomycetota</taxon>
        <taxon>Phycisphaerae</taxon>
        <taxon>Sedimentisphaerales</taxon>
        <taxon>Sedimentisphaeraceae</taxon>
        <taxon>Sedimentisphaera</taxon>
    </lineage>
</organism>
<dbReference type="KEGG" id="pbu:L21SP3_01186"/>
<evidence type="ECO:0008006" key="4">
    <source>
        <dbReference type="Google" id="ProtNLM"/>
    </source>
</evidence>
<evidence type="ECO:0000313" key="3">
    <source>
        <dbReference type="Proteomes" id="UP000188273"/>
    </source>
</evidence>
<keyword evidence="3" id="KW-1185">Reference proteome</keyword>
<dbReference type="Pfam" id="PF07963">
    <property type="entry name" value="N_methyl"/>
    <property type="match status" value="1"/>
</dbReference>
<reference evidence="3" key="1">
    <citation type="submission" date="2017-02" db="EMBL/GenBank/DDBJ databases">
        <title>Comparative genomics and description of representatives of a novel lineage of planctomycetes thriving in anoxic sediments.</title>
        <authorList>
            <person name="Spring S."/>
            <person name="Bunk B."/>
            <person name="Sproer C."/>
            <person name="Klenk H.-P."/>
        </authorList>
    </citation>
    <scope>NUCLEOTIDE SEQUENCE [LARGE SCALE GENOMIC DNA]</scope>
    <source>
        <strain evidence="3">L21-RPul-D3</strain>
    </source>
</reference>
<dbReference type="NCBIfam" id="TIGR02532">
    <property type="entry name" value="IV_pilin_GFxxxE"/>
    <property type="match status" value="1"/>
</dbReference>
<dbReference type="Proteomes" id="UP000188273">
    <property type="component" value="Chromosome"/>
</dbReference>
<evidence type="ECO:0000313" key="2">
    <source>
        <dbReference type="EMBL" id="AQQ09382.1"/>
    </source>
</evidence>
<accession>A0A1Q2HPJ0</accession>
<keyword evidence="1" id="KW-0472">Membrane</keyword>
<keyword evidence="1" id="KW-0812">Transmembrane</keyword>
<proteinExistence type="predicted"/>
<feature type="transmembrane region" description="Helical" evidence="1">
    <location>
        <begin position="12"/>
        <end position="33"/>
    </location>
</feature>
<sequence length="188" mass="21226">MKVSPKNSFGFSLVEMIMCLVVVGLITGIVIYVSSTLSTSARFQRQAYHILETFREASIASSQSGRRYGVMFDFINFEYVLYEINTDQPYSKGFETLREEDIIESRSFNEYCELLYVQFDDGEYIDSTSEQGKALFLVGKGGWDYGGKVVLSDIEGKLHSIVVNRLGNNPELVDGDPQLLEPAYDLSF</sequence>
<dbReference type="AlphaFoldDB" id="A0A1Q2HPJ0"/>
<dbReference type="EMBL" id="CP019633">
    <property type="protein sequence ID" value="AQQ09382.1"/>
    <property type="molecule type" value="Genomic_DNA"/>
</dbReference>
<dbReference type="STRING" id="1940790.L21SP3_01186"/>
<dbReference type="SUPFAM" id="SSF54523">
    <property type="entry name" value="Pili subunits"/>
    <property type="match status" value="1"/>
</dbReference>
<dbReference type="InterPro" id="IPR012902">
    <property type="entry name" value="N_methyl_site"/>
</dbReference>
<protein>
    <recommendedName>
        <fullName evidence="4">Tfp pilus assembly protein FimT</fullName>
    </recommendedName>
</protein>
<evidence type="ECO:0000256" key="1">
    <source>
        <dbReference type="SAM" id="Phobius"/>
    </source>
</evidence>
<dbReference type="InterPro" id="IPR045584">
    <property type="entry name" value="Pilin-like"/>
</dbReference>
<name>A0A1Q2HPJ0_9BACT</name>
<keyword evidence="1" id="KW-1133">Transmembrane helix</keyword>